<accession>A0A0Q3M7G8</accession>
<gene>
    <name evidence="1" type="ORF">AAES_113080</name>
</gene>
<dbReference type="EMBL" id="LMAW01002647">
    <property type="protein sequence ID" value="KQK78597.1"/>
    <property type="molecule type" value="Genomic_DNA"/>
</dbReference>
<dbReference type="Proteomes" id="UP000051836">
    <property type="component" value="Unassembled WGS sequence"/>
</dbReference>
<proteinExistence type="predicted"/>
<dbReference type="AlphaFoldDB" id="A0A0Q3M7G8"/>
<keyword evidence="2" id="KW-1185">Reference proteome</keyword>
<protein>
    <submittedName>
        <fullName evidence="1">Uncharacterized protein</fullName>
    </submittedName>
</protein>
<reference evidence="1 2" key="1">
    <citation type="submission" date="2015-10" db="EMBL/GenBank/DDBJ databases">
        <authorList>
            <person name="Gilbert D.G."/>
        </authorList>
    </citation>
    <scope>NUCLEOTIDE SEQUENCE [LARGE SCALE GENOMIC DNA]</scope>
    <source>
        <strain evidence="1">FVVF132</strain>
    </source>
</reference>
<organism evidence="1 2">
    <name type="scientific">Amazona aestiva</name>
    <name type="common">Blue-fronted Amazon parrot</name>
    <dbReference type="NCBI Taxonomy" id="12930"/>
    <lineage>
        <taxon>Eukaryota</taxon>
        <taxon>Metazoa</taxon>
        <taxon>Chordata</taxon>
        <taxon>Craniata</taxon>
        <taxon>Vertebrata</taxon>
        <taxon>Euteleostomi</taxon>
        <taxon>Archelosauria</taxon>
        <taxon>Archosauria</taxon>
        <taxon>Dinosauria</taxon>
        <taxon>Saurischia</taxon>
        <taxon>Theropoda</taxon>
        <taxon>Coelurosauria</taxon>
        <taxon>Aves</taxon>
        <taxon>Neognathae</taxon>
        <taxon>Neoaves</taxon>
        <taxon>Telluraves</taxon>
        <taxon>Australaves</taxon>
        <taxon>Psittaciformes</taxon>
        <taxon>Psittacidae</taxon>
        <taxon>Amazona</taxon>
    </lineage>
</organism>
<comment type="caution">
    <text evidence="1">The sequence shown here is derived from an EMBL/GenBank/DDBJ whole genome shotgun (WGS) entry which is preliminary data.</text>
</comment>
<sequence length="120" mass="12792">MWGGSSAVLSSIQQPWCGGAEVHCADPVLLQELDCKLKPISMLELVAKDGSTATIHISILDTIDSSAAFSQSSVMMELPEDALPSSLLLDLCIANTKKGPVTRLLCAQMTDSSLLQLLYL</sequence>
<name>A0A0Q3M7G8_AMAAE</name>
<dbReference type="STRING" id="12930.A0A0Q3M7G8"/>
<evidence type="ECO:0000313" key="2">
    <source>
        <dbReference type="Proteomes" id="UP000051836"/>
    </source>
</evidence>
<evidence type="ECO:0000313" key="1">
    <source>
        <dbReference type="EMBL" id="KQK78597.1"/>
    </source>
</evidence>